<name>C6M6G7_NEISI</name>
<evidence type="ECO:0000313" key="3">
    <source>
        <dbReference type="EMBL" id="EET44166.1"/>
    </source>
</evidence>
<dbReference type="Pfam" id="PF13827">
    <property type="entry name" value="DUF4189"/>
    <property type="match status" value="1"/>
</dbReference>
<proteinExistence type="predicted"/>
<evidence type="ECO:0000259" key="2">
    <source>
        <dbReference type="Pfam" id="PF13827"/>
    </source>
</evidence>
<dbReference type="InterPro" id="IPR025240">
    <property type="entry name" value="DUF4189"/>
</dbReference>
<dbReference type="EMBL" id="ACKO02000012">
    <property type="protein sequence ID" value="EET44166.1"/>
    <property type="molecule type" value="Genomic_DNA"/>
</dbReference>
<keyword evidence="1" id="KW-0732">Signal</keyword>
<evidence type="ECO:0000313" key="4">
    <source>
        <dbReference type="Proteomes" id="UP000005365"/>
    </source>
</evidence>
<dbReference type="AlphaFoldDB" id="C6M6G7"/>
<reference evidence="3" key="1">
    <citation type="submission" date="2009-07" db="EMBL/GenBank/DDBJ databases">
        <authorList>
            <person name="Weinstock G."/>
            <person name="Sodergren E."/>
            <person name="Clifton S."/>
            <person name="Fulton L."/>
            <person name="Fulton B."/>
            <person name="Courtney L."/>
            <person name="Fronick C."/>
            <person name="Harrison M."/>
            <person name="Strong C."/>
            <person name="Farmer C."/>
            <person name="Delahaunty K."/>
            <person name="Markovic C."/>
            <person name="Hall O."/>
            <person name="Minx P."/>
            <person name="Tomlinson C."/>
            <person name="Mitreva M."/>
            <person name="Nelson J."/>
            <person name="Hou S."/>
            <person name="Wollam A."/>
            <person name="Pepin K.H."/>
            <person name="Johnson M."/>
            <person name="Bhonagiri V."/>
            <person name="Nash W.E."/>
            <person name="Warren W."/>
            <person name="Chinwalla A."/>
            <person name="Mardis E.R."/>
            <person name="Wilson R.K."/>
        </authorList>
    </citation>
    <scope>NUCLEOTIDE SEQUENCE [LARGE SCALE GENOMIC DNA]</scope>
    <source>
        <strain evidence="3">ATCC 29256</strain>
    </source>
</reference>
<evidence type="ECO:0000256" key="1">
    <source>
        <dbReference type="SAM" id="SignalP"/>
    </source>
</evidence>
<protein>
    <recommendedName>
        <fullName evidence="2">DUF4189 domain-containing protein</fullName>
    </recommendedName>
</protein>
<accession>C6M6G7</accession>
<gene>
    <name evidence="3" type="ORF">NEISICOT_02119</name>
</gene>
<feature type="signal peptide" evidence="1">
    <location>
        <begin position="1"/>
        <end position="22"/>
    </location>
</feature>
<feature type="chain" id="PRO_5002967157" description="DUF4189 domain-containing protein" evidence="1">
    <location>
        <begin position="23"/>
        <end position="146"/>
    </location>
</feature>
<comment type="caution">
    <text evidence="3">The sequence shown here is derived from an EMBL/GenBank/DDBJ whole genome shotgun (WGS) entry which is preliminary data.</text>
</comment>
<dbReference type="eggNOG" id="ENOG5033954">
    <property type="taxonomic scope" value="Bacteria"/>
</dbReference>
<organism evidence="3 4">
    <name type="scientific">Neisseria sicca ATCC 29256</name>
    <dbReference type="NCBI Taxonomy" id="547045"/>
    <lineage>
        <taxon>Bacteria</taxon>
        <taxon>Pseudomonadati</taxon>
        <taxon>Pseudomonadota</taxon>
        <taxon>Betaproteobacteria</taxon>
        <taxon>Neisseriales</taxon>
        <taxon>Neisseriaceae</taxon>
        <taxon>Neisseria</taxon>
    </lineage>
</organism>
<dbReference type="Proteomes" id="UP000005365">
    <property type="component" value="Unassembled WGS sequence"/>
</dbReference>
<sequence length="146" mass="16357">MMKKQLFLLFSVLLGYSELSFAYDPTRGALQNAPELRSYGYNQQDLYNRYHPSGNVGNSYNNNGSSYNNTNVVIVNLPSKYGALVYSKKSGFVTDSVNEDSLEEAKRVALQKCEERDPTKSCEVYSWIRNGCQALATGKKMGDVLL</sequence>
<keyword evidence="4" id="KW-1185">Reference proteome</keyword>
<feature type="domain" description="DUF4189" evidence="2">
    <location>
        <begin position="81"/>
        <end position="140"/>
    </location>
</feature>